<evidence type="ECO:0000313" key="3">
    <source>
        <dbReference type="EMBL" id="QQR29607.1"/>
    </source>
</evidence>
<gene>
    <name evidence="2" type="ORF">ADH66_06365</name>
    <name evidence="3" type="ORF">I5Q82_16460</name>
</gene>
<reference evidence="3 5" key="3">
    <citation type="submission" date="2020-11" db="EMBL/GenBank/DDBJ databases">
        <title>Closed and high quality bacterial genomes of the OMM12 community.</title>
        <authorList>
            <person name="Marbouty M."/>
            <person name="Lamy-Besnier Q."/>
            <person name="Debarbieux L."/>
            <person name="Koszul R."/>
        </authorList>
    </citation>
    <scope>NUCLEOTIDE SEQUENCE [LARGE SCALE GENOMIC DNA]</scope>
    <source>
        <strain evidence="3 5">KB18</strain>
    </source>
</reference>
<dbReference type="EMBL" id="CP021422">
    <property type="protein sequence ID" value="ASB40316.1"/>
    <property type="molecule type" value="Genomic_DNA"/>
</dbReference>
<dbReference type="AlphaFoldDB" id="A0A1Z2XPG0"/>
<name>A0A1Z2XPG0_9FIRM</name>
<reference evidence="2" key="1">
    <citation type="journal article" date="2017" name="Genome Announc.">
        <title>High-Quality Whole-Genome Sequences of the Oligo-Mouse-Microbiota Bacterial Community.</title>
        <authorList>
            <person name="Garzetti D."/>
            <person name="Brugiroux S."/>
            <person name="Bunk B."/>
            <person name="Pukall R."/>
            <person name="McCoy K.D."/>
            <person name="Macpherson A.J."/>
            <person name="Stecher B."/>
        </authorList>
    </citation>
    <scope>NUCLEOTIDE SEQUENCE</scope>
    <source>
        <strain evidence="2">KB18</strain>
    </source>
</reference>
<protein>
    <recommendedName>
        <fullName evidence="6">Bypass of forespore C C-terminal domain-containing protein</fullName>
    </recommendedName>
</protein>
<keyword evidence="4" id="KW-1185">Reference proteome</keyword>
<evidence type="ECO:0000313" key="4">
    <source>
        <dbReference type="Proteomes" id="UP000196710"/>
    </source>
</evidence>
<evidence type="ECO:0000313" key="2">
    <source>
        <dbReference type="EMBL" id="ASB40316.1"/>
    </source>
</evidence>
<proteinExistence type="predicted"/>
<dbReference type="EMBL" id="CP065321">
    <property type="protein sequence ID" value="QQR29607.1"/>
    <property type="molecule type" value="Genomic_DNA"/>
</dbReference>
<dbReference type="KEGG" id="amur:ADH66_06365"/>
<organism evidence="3 5">
    <name type="scientific">Acutalibacter muris</name>
    <dbReference type="NCBI Taxonomy" id="1796620"/>
    <lineage>
        <taxon>Bacteria</taxon>
        <taxon>Bacillati</taxon>
        <taxon>Bacillota</taxon>
        <taxon>Clostridia</taxon>
        <taxon>Eubacteriales</taxon>
        <taxon>Acutalibacteraceae</taxon>
        <taxon>Acutalibacter</taxon>
    </lineage>
</organism>
<sequence length="133" mass="14902">MTYRRYKTLTIILLIVTVIALLLSAVMLTLRRSGLAVSGEPESPPENPATVYYTPKPAPSQENSETEESKAEDKFLVTIYRGGIGVFQPGKSVPVLTKHTEVYLLPEEDIKLLRDGIWARDLSHAKEILEDFD</sequence>
<evidence type="ECO:0008006" key="6">
    <source>
        <dbReference type="Google" id="ProtNLM"/>
    </source>
</evidence>
<reference evidence="4" key="2">
    <citation type="submission" date="2017-05" db="EMBL/GenBank/DDBJ databases">
        <title>Improved OligoMM genomes.</title>
        <authorList>
            <person name="Garzetti D."/>
        </authorList>
    </citation>
    <scope>NUCLEOTIDE SEQUENCE [LARGE SCALE GENOMIC DNA]</scope>
    <source>
        <strain evidence="4">KB18</strain>
    </source>
</reference>
<evidence type="ECO:0000256" key="1">
    <source>
        <dbReference type="SAM" id="MobiDB-lite"/>
    </source>
</evidence>
<dbReference type="Proteomes" id="UP000196710">
    <property type="component" value="Chromosome"/>
</dbReference>
<dbReference type="RefSeq" id="WP_066534230.1">
    <property type="nucleotide sequence ID" value="NZ_CAQWLO010000067.1"/>
</dbReference>
<accession>A0A1Z2XPG0</accession>
<dbReference type="Proteomes" id="UP000596035">
    <property type="component" value="Chromosome"/>
</dbReference>
<evidence type="ECO:0000313" key="5">
    <source>
        <dbReference type="Proteomes" id="UP000596035"/>
    </source>
</evidence>
<feature type="region of interest" description="Disordered" evidence="1">
    <location>
        <begin position="36"/>
        <end position="70"/>
    </location>
</feature>